<evidence type="ECO:0000313" key="2">
    <source>
        <dbReference type="EMBL" id="GFO21319.1"/>
    </source>
</evidence>
<protein>
    <submittedName>
        <fullName evidence="2">Growth/differentiation factor 8-like</fullName>
    </submittedName>
</protein>
<feature type="region of interest" description="Disordered" evidence="1">
    <location>
        <begin position="92"/>
        <end position="135"/>
    </location>
</feature>
<comment type="caution">
    <text evidence="2">The sequence shown here is derived from an EMBL/GenBank/DDBJ whole genome shotgun (WGS) entry which is preliminary data.</text>
</comment>
<dbReference type="EMBL" id="BLXT01005252">
    <property type="protein sequence ID" value="GFO21319.1"/>
    <property type="molecule type" value="Genomic_DNA"/>
</dbReference>
<dbReference type="Proteomes" id="UP000735302">
    <property type="component" value="Unassembled WGS sequence"/>
</dbReference>
<feature type="compositionally biased region" description="Low complexity" evidence="1">
    <location>
        <begin position="94"/>
        <end position="128"/>
    </location>
</feature>
<dbReference type="AlphaFoldDB" id="A0AAV4BMH0"/>
<reference evidence="2 3" key="1">
    <citation type="journal article" date="2021" name="Elife">
        <title>Chloroplast acquisition without the gene transfer in kleptoplastic sea slugs, Plakobranchus ocellatus.</title>
        <authorList>
            <person name="Maeda T."/>
            <person name="Takahashi S."/>
            <person name="Yoshida T."/>
            <person name="Shimamura S."/>
            <person name="Takaki Y."/>
            <person name="Nagai Y."/>
            <person name="Toyoda A."/>
            <person name="Suzuki Y."/>
            <person name="Arimoto A."/>
            <person name="Ishii H."/>
            <person name="Satoh N."/>
            <person name="Nishiyama T."/>
            <person name="Hasebe M."/>
            <person name="Maruyama T."/>
            <person name="Minagawa J."/>
            <person name="Obokata J."/>
            <person name="Shigenobu S."/>
        </authorList>
    </citation>
    <scope>NUCLEOTIDE SEQUENCE [LARGE SCALE GENOMIC DNA]</scope>
</reference>
<name>A0AAV4BMH0_9GAST</name>
<accession>A0AAV4BMH0</accession>
<keyword evidence="3" id="KW-1185">Reference proteome</keyword>
<dbReference type="Gene3D" id="2.60.120.970">
    <property type="match status" value="1"/>
</dbReference>
<sequence length="443" mass="49443">MTANRIATSIVIAIFAFLGHISCTAYNEHLMEPRRSLNRRLQPSSGSPGATGSLGDASDESMGDAFRENNLSEEQEELEGDSGLQAQATMGLMSSAASPSASLLSPSLSPSSSSSSSSSSPSSSSSSSESYADTPREELMSMAGFIESRRRARARQRHLRTQSFRRTILNGVGMERPPSTSMDSETRRALLNWLLQIHGTENAQLVQRVQEERRCYLGQCSTPPGMNASLWQDTADHTLKLNFPLPRLNRRRSKDEEVDQAKLNVFVRPRAGCPCLDESGEPVPGFIVSLHQFTRRLVVRKGRVIRRTTFLDSARVPFGGNVWVRLDMRRAAQLWMTRPRRNLGLEIRVSHVNGTSVDARSVLGLPHCSTSQIERSCRYESGPKVEMVSWPVTWHDRQIQLHQGHPYLDLRTIDKSQTTVDLEQTFGSAPLQLGNLEDFYNRQ</sequence>
<feature type="region of interest" description="Disordered" evidence="1">
    <location>
        <begin position="38"/>
        <end position="63"/>
    </location>
</feature>
<feature type="compositionally biased region" description="Polar residues" evidence="1">
    <location>
        <begin position="39"/>
        <end position="50"/>
    </location>
</feature>
<gene>
    <name evidence="2" type="ORF">PoB_004782400</name>
</gene>
<proteinExistence type="predicted"/>
<evidence type="ECO:0000313" key="3">
    <source>
        <dbReference type="Proteomes" id="UP000735302"/>
    </source>
</evidence>
<evidence type="ECO:0000256" key="1">
    <source>
        <dbReference type="SAM" id="MobiDB-lite"/>
    </source>
</evidence>
<organism evidence="2 3">
    <name type="scientific">Plakobranchus ocellatus</name>
    <dbReference type="NCBI Taxonomy" id="259542"/>
    <lineage>
        <taxon>Eukaryota</taxon>
        <taxon>Metazoa</taxon>
        <taxon>Spiralia</taxon>
        <taxon>Lophotrochozoa</taxon>
        <taxon>Mollusca</taxon>
        <taxon>Gastropoda</taxon>
        <taxon>Heterobranchia</taxon>
        <taxon>Euthyneura</taxon>
        <taxon>Panpulmonata</taxon>
        <taxon>Sacoglossa</taxon>
        <taxon>Placobranchoidea</taxon>
        <taxon>Plakobranchidae</taxon>
        <taxon>Plakobranchus</taxon>
    </lineage>
</organism>